<dbReference type="PANTHER" id="PTHR24246">
    <property type="entry name" value="OLFACTORY RECEPTOR AND ADENOSINE RECEPTOR"/>
    <property type="match status" value="1"/>
</dbReference>
<feature type="transmembrane region" description="Helical" evidence="11">
    <location>
        <begin position="126"/>
        <end position="149"/>
    </location>
</feature>
<evidence type="ECO:0000256" key="2">
    <source>
        <dbReference type="ARBA" id="ARBA00022475"/>
    </source>
</evidence>
<dbReference type="PROSITE" id="PS50262">
    <property type="entry name" value="G_PROTEIN_RECEP_F1_2"/>
    <property type="match status" value="1"/>
</dbReference>
<evidence type="ECO:0000256" key="4">
    <source>
        <dbReference type="ARBA" id="ARBA00022989"/>
    </source>
</evidence>
<gene>
    <name evidence="13" type="ORF">PMEA_00012009</name>
</gene>
<reference evidence="13 14" key="1">
    <citation type="submission" date="2022-05" db="EMBL/GenBank/DDBJ databases">
        <authorList>
            <consortium name="Genoscope - CEA"/>
            <person name="William W."/>
        </authorList>
    </citation>
    <scope>NUCLEOTIDE SEQUENCE [LARGE SCALE GENOMIC DNA]</scope>
</reference>
<keyword evidence="3 10" id="KW-0812">Transmembrane</keyword>
<feature type="transmembrane region" description="Helical" evidence="11">
    <location>
        <begin position="12"/>
        <end position="35"/>
    </location>
</feature>
<evidence type="ECO:0000313" key="14">
    <source>
        <dbReference type="Proteomes" id="UP001159428"/>
    </source>
</evidence>
<feature type="domain" description="G-protein coupled receptors family 1 profile" evidence="12">
    <location>
        <begin position="27"/>
        <end position="272"/>
    </location>
</feature>
<name>A0AAU9WTM6_9CNID</name>
<dbReference type="Pfam" id="PF00001">
    <property type="entry name" value="7tm_1"/>
    <property type="match status" value="2"/>
</dbReference>
<evidence type="ECO:0000256" key="11">
    <source>
        <dbReference type="SAM" id="Phobius"/>
    </source>
</evidence>
<evidence type="ECO:0000256" key="6">
    <source>
        <dbReference type="ARBA" id="ARBA00023136"/>
    </source>
</evidence>
<evidence type="ECO:0000256" key="3">
    <source>
        <dbReference type="ARBA" id="ARBA00022692"/>
    </source>
</evidence>
<feature type="transmembrane region" description="Helical" evidence="11">
    <location>
        <begin position="47"/>
        <end position="74"/>
    </location>
</feature>
<organism evidence="13 14">
    <name type="scientific">Pocillopora meandrina</name>
    <dbReference type="NCBI Taxonomy" id="46732"/>
    <lineage>
        <taxon>Eukaryota</taxon>
        <taxon>Metazoa</taxon>
        <taxon>Cnidaria</taxon>
        <taxon>Anthozoa</taxon>
        <taxon>Hexacorallia</taxon>
        <taxon>Scleractinia</taxon>
        <taxon>Astrocoeniina</taxon>
        <taxon>Pocilloporidae</taxon>
        <taxon>Pocillopora</taxon>
    </lineage>
</organism>
<keyword evidence="6 11" id="KW-0472">Membrane</keyword>
<keyword evidence="9 10" id="KW-0807">Transducer</keyword>
<evidence type="ECO:0000256" key="10">
    <source>
        <dbReference type="RuleBase" id="RU000688"/>
    </source>
</evidence>
<comment type="similarity">
    <text evidence="10">Belongs to the G-protein coupled receptor 1 family.</text>
</comment>
<dbReference type="SUPFAM" id="SSF81321">
    <property type="entry name" value="Family A G protein-coupled receptor-like"/>
    <property type="match status" value="1"/>
</dbReference>
<accession>A0AAU9WTM6</accession>
<dbReference type="Gene3D" id="1.20.1070.10">
    <property type="entry name" value="Rhodopsin 7-helix transmembrane proteins"/>
    <property type="match status" value="1"/>
</dbReference>
<feature type="transmembrane region" description="Helical" evidence="11">
    <location>
        <begin position="217"/>
        <end position="240"/>
    </location>
</feature>
<sequence length="303" mass="34528">MDCEPPTYLSYFSMIASMCLSCITIAGNLFVLLAVYQDPYKELRKPFTVLIANLALADLTAGAITEPMAVYFTYQEVQGSVVNDLAVNITHLSYFMSCTTSVLTLSVLAIDRYLAISYSLWYKCHVTLSCTIKICMALWIMSVLLSLTYIKTGYINFAFVFANTAVLSTACVLVFAYYRIFKSLRIRTIQVGVLHEGRSQRCERQKSLLLESKLTKLYLMMLGIFLLCFVPSCLFIYVLYCCSLCDCYVIHWLRDISFLLVLSNSSLNPILYSLQLKSFRRVYKSMCKCWKKNRVRAVMGQGT</sequence>
<comment type="subcellular location">
    <subcellularLocation>
        <location evidence="1">Cell membrane</location>
        <topology evidence="1">Multi-pass membrane protein</topology>
    </subcellularLocation>
</comment>
<dbReference type="GO" id="GO:0005886">
    <property type="term" value="C:plasma membrane"/>
    <property type="evidence" value="ECO:0007669"/>
    <property type="project" value="UniProtKB-SubCell"/>
</dbReference>
<dbReference type="EMBL" id="CALNXJ010000021">
    <property type="protein sequence ID" value="CAH3125237.1"/>
    <property type="molecule type" value="Genomic_DNA"/>
</dbReference>
<feature type="transmembrane region" description="Helical" evidence="11">
    <location>
        <begin position="252"/>
        <end position="274"/>
    </location>
</feature>
<keyword evidence="8" id="KW-0325">Glycoprotein</keyword>
<evidence type="ECO:0000256" key="8">
    <source>
        <dbReference type="ARBA" id="ARBA00023180"/>
    </source>
</evidence>
<protein>
    <recommendedName>
        <fullName evidence="12">G-protein coupled receptors family 1 profile domain-containing protein</fullName>
    </recommendedName>
</protein>
<comment type="caution">
    <text evidence="13">The sequence shown here is derived from an EMBL/GenBank/DDBJ whole genome shotgun (WGS) entry which is preliminary data.</text>
</comment>
<keyword evidence="4 11" id="KW-1133">Transmembrane helix</keyword>
<evidence type="ECO:0000256" key="7">
    <source>
        <dbReference type="ARBA" id="ARBA00023170"/>
    </source>
</evidence>
<evidence type="ECO:0000256" key="9">
    <source>
        <dbReference type="ARBA" id="ARBA00023224"/>
    </source>
</evidence>
<keyword evidence="5 10" id="KW-0297">G-protein coupled receptor</keyword>
<keyword evidence="14" id="KW-1185">Reference proteome</keyword>
<evidence type="ECO:0000256" key="5">
    <source>
        <dbReference type="ARBA" id="ARBA00023040"/>
    </source>
</evidence>
<keyword evidence="7 10" id="KW-0675">Receptor</keyword>
<dbReference type="PROSITE" id="PS00237">
    <property type="entry name" value="G_PROTEIN_RECEP_F1_1"/>
    <property type="match status" value="1"/>
</dbReference>
<feature type="transmembrane region" description="Helical" evidence="11">
    <location>
        <begin position="94"/>
        <end position="114"/>
    </location>
</feature>
<dbReference type="AlphaFoldDB" id="A0AAU9WTM6"/>
<dbReference type="GO" id="GO:0004930">
    <property type="term" value="F:G protein-coupled receptor activity"/>
    <property type="evidence" value="ECO:0007669"/>
    <property type="project" value="UniProtKB-KW"/>
</dbReference>
<keyword evidence="2" id="KW-1003">Cell membrane</keyword>
<feature type="transmembrane region" description="Helical" evidence="11">
    <location>
        <begin position="155"/>
        <end position="178"/>
    </location>
</feature>
<dbReference type="InterPro" id="IPR000276">
    <property type="entry name" value="GPCR_Rhodpsn"/>
</dbReference>
<dbReference type="Proteomes" id="UP001159428">
    <property type="component" value="Unassembled WGS sequence"/>
</dbReference>
<dbReference type="PRINTS" id="PR00237">
    <property type="entry name" value="GPCRRHODOPSN"/>
</dbReference>
<dbReference type="CDD" id="cd00637">
    <property type="entry name" value="7tm_classA_rhodopsin-like"/>
    <property type="match status" value="1"/>
</dbReference>
<dbReference type="PANTHER" id="PTHR24246:SF27">
    <property type="entry name" value="ADENOSINE RECEPTOR, ISOFORM A"/>
    <property type="match status" value="1"/>
</dbReference>
<proteinExistence type="inferred from homology"/>
<evidence type="ECO:0000313" key="13">
    <source>
        <dbReference type="EMBL" id="CAH3125237.1"/>
    </source>
</evidence>
<evidence type="ECO:0000259" key="12">
    <source>
        <dbReference type="PROSITE" id="PS50262"/>
    </source>
</evidence>
<dbReference type="InterPro" id="IPR017452">
    <property type="entry name" value="GPCR_Rhodpsn_7TM"/>
</dbReference>
<evidence type="ECO:0000256" key="1">
    <source>
        <dbReference type="ARBA" id="ARBA00004651"/>
    </source>
</evidence>